<proteinExistence type="predicted"/>
<sequence>MTVISHPHYDLLKRKLLAEAGFKSISPADCRAISVLVTNKTRHCISETTLKRIYGFALSRFNPSGFTLDVLAQYCNYNSWKAFCDIKIPDETEPAVNDFDWQIFQKKLSNVTNSTLQTIRNRSGIPYHYTIKRELVGAHLNEFIHSAHTSTVLCAPAGYGKTLALCQWVEERMEMNAAGMRNDAVLFINGSSLINAWQSGRNLIEWALGLGGCCTHQQLNDLINRKQNKGLKFYLVIDAFDEHVLGAEQFELILNYLAKGLSLYQSEGWLKFVLTLRSSTWINYRHKLQADGSTWFTGFSTANNERVNVPLLTYKEVCQLCLKISPAFQNNISPETAEKLSHPLFFQYYYKQHRGNFTSASLDNVCLYELSSAFIFNNVYLGRNAAEKVFVIKSLVSLMDFKKEQYSVPLSAAAQLLKLYNQAYRNLLGIGILKEVTEGADHDLQCHIAFNNNFLEHSIAKTILAGTDNRLDAQFVTCFNNAFVNSDYKLPILKWCLIFAIKTGQQNSLEHLTGIDLSAAEKADIMLFIGNLLERECSSLKENELLLQYFKQVFSGKMFDYFFSLELINPSHKKTLLTMLRFELSADQKIILQSALGIIAVIQLDLKELKIRLDYLTRFSQDDLDALALDPVNCLEAFYGFLHNGIFPHEAFNRIDQLSFSAAFSPAKLKPCAANDMLYILGAYTMLICGDPYKVVRFVNMVKNNYKTAEIEEAKTQFAFFINLLQAEAWYGVGETDKALELFSPIAETFGADGRQLSPIIKARFYNLKIKLLMNTPREDLIIEELKCINAVADDSGNKILKMNVLMMLLKHNGVLDQYPFFKRQAVHDLTMIINRSGLNRDRFTVPDVVG</sequence>
<dbReference type="RefSeq" id="WP_119408316.1">
    <property type="nucleotide sequence ID" value="NZ_CP032869.1"/>
</dbReference>
<accession>A0A494VUG4</accession>
<dbReference type="AlphaFoldDB" id="A0A494VUG4"/>
<organism evidence="1 2">
    <name type="scientific">Mucilaginibacter celer</name>
    <dbReference type="NCBI Taxonomy" id="2305508"/>
    <lineage>
        <taxon>Bacteria</taxon>
        <taxon>Pseudomonadati</taxon>
        <taxon>Bacteroidota</taxon>
        <taxon>Sphingobacteriia</taxon>
        <taxon>Sphingobacteriales</taxon>
        <taxon>Sphingobacteriaceae</taxon>
        <taxon>Mucilaginibacter</taxon>
    </lineage>
</organism>
<keyword evidence="2" id="KW-1185">Reference proteome</keyword>
<evidence type="ECO:0000313" key="1">
    <source>
        <dbReference type="EMBL" id="AYL94602.1"/>
    </source>
</evidence>
<evidence type="ECO:0000313" key="2">
    <source>
        <dbReference type="Proteomes" id="UP000270046"/>
    </source>
</evidence>
<dbReference type="KEGG" id="muh:HYN43_004500"/>
<reference evidence="1 2" key="1">
    <citation type="submission" date="2018-10" db="EMBL/GenBank/DDBJ databases">
        <title>Genome sequencing of Mucilaginibacter sp. HYN0043.</title>
        <authorList>
            <person name="Kim M."/>
            <person name="Yi H."/>
        </authorList>
    </citation>
    <scope>NUCLEOTIDE SEQUENCE [LARGE SCALE GENOMIC DNA]</scope>
    <source>
        <strain evidence="1 2">HYN0043</strain>
    </source>
</reference>
<dbReference type="Proteomes" id="UP000270046">
    <property type="component" value="Chromosome"/>
</dbReference>
<gene>
    <name evidence="1" type="ORF">HYN43_004500</name>
</gene>
<dbReference type="OrthoDB" id="956377at2"/>
<dbReference type="EMBL" id="CP032869">
    <property type="protein sequence ID" value="AYL94602.1"/>
    <property type="molecule type" value="Genomic_DNA"/>
</dbReference>
<protein>
    <submittedName>
        <fullName evidence="1">Uncharacterized protein</fullName>
    </submittedName>
</protein>
<name>A0A494VUG4_9SPHI</name>